<dbReference type="InterPro" id="IPR042113">
    <property type="entry name" value="P_AcTrfase_dom1"/>
</dbReference>
<comment type="similarity">
    <text evidence="3">In the C-terminal section; belongs to the phosphate acetyltransferase and butyryltransferase family.</text>
</comment>
<dbReference type="UniPathway" id="UPA00340">
    <property type="reaction ID" value="UER00459"/>
</dbReference>
<dbReference type="EC" id="2.3.1.8" evidence="5"/>
<evidence type="ECO:0000256" key="6">
    <source>
        <dbReference type="ARBA" id="ARBA00021528"/>
    </source>
</evidence>
<evidence type="ECO:0000256" key="2">
    <source>
        <dbReference type="ARBA" id="ARBA00004989"/>
    </source>
</evidence>
<dbReference type="PANTHER" id="PTHR43356">
    <property type="entry name" value="PHOSPHATE ACETYLTRANSFERASE"/>
    <property type="match status" value="1"/>
</dbReference>
<comment type="pathway">
    <text evidence="2">Metabolic intermediate biosynthesis; acetyl-CoA biosynthesis; acetyl-CoA from acetate: step 2/2.</text>
</comment>
<dbReference type="Pfam" id="PF01515">
    <property type="entry name" value="PTA_PTB"/>
    <property type="match status" value="1"/>
</dbReference>
<comment type="subcellular location">
    <subcellularLocation>
        <location evidence="1">Cytoplasm</location>
    </subcellularLocation>
</comment>
<dbReference type="InterPro" id="IPR028979">
    <property type="entry name" value="Ser_kin/Pase_Hpr-like_N_sf"/>
</dbReference>
<dbReference type="InterPro" id="IPR010766">
    <property type="entry name" value="DRTGG"/>
</dbReference>
<dbReference type="AlphaFoldDB" id="A0A6J6E2H7"/>
<dbReference type="FunFam" id="3.40.50.10750:FF:000001">
    <property type="entry name" value="Phosphate acetyltransferase"/>
    <property type="match status" value="1"/>
</dbReference>
<feature type="domain" description="Phosphate acetyl/butaryl transferase" evidence="11">
    <location>
        <begin position="378"/>
        <end position="695"/>
    </location>
</feature>
<dbReference type="InterPro" id="IPR042112">
    <property type="entry name" value="P_AcTrfase_dom2"/>
</dbReference>
<evidence type="ECO:0000313" key="13">
    <source>
        <dbReference type="EMBL" id="CAB4570552.1"/>
    </source>
</evidence>
<evidence type="ECO:0000256" key="4">
    <source>
        <dbReference type="ARBA" id="ARBA00009786"/>
    </source>
</evidence>
<dbReference type="NCBIfam" id="NF004167">
    <property type="entry name" value="PRK05632.1"/>
    <property type="match status" value="1"/>
</dbReference>
<dbReference type="Gene3D" id="3.40.50.10950">
    <property type="match status" value="1"/>
</dbReference>
<reference evidence="13" key="1">
    <citation type="submission" date="2020-05" db="EMBL/GenBank/DDBJ databases">
        <authorList>
            <person name="Chiriac C."/>
            <person name="Salcher M."/>
            <person name="Ghai R."/>
            <person name="Kavagutti S V."/>
        </authorList>
    </citation>
    <scope>NUCLEOTIDE SEQUENCE</scope>
</reference>
<dbReference type="NCBIfam" id="NF007233">
    <property type="entry name" value="PRK09653.1"/>
    <property type="match status" value="1"/>
</dbReference>
<evidence type="ECO:0000256" key="10">
    <source>
        <dbReference type="ARBA" id="ARBA00031108"/>
    </source>
</evidence>
<keyword evidence="9" id="KW-0012">Acyltransferase</keyword>
<dbReference type="Pfam" id="PF13500">
    <property type="entry name" value="AAA_26"/>
    <property type="match status" value="1"/>
</dbReference>
<dbReference type="SUPFAM" id="SSF52540">
    <property type="entry name" value="P-loop containing nucleoside triphosphate hydrolases"/>
    <property type="match status" value="1"/>
</dbReference>
<gene>
    <name evidence="13" type="ORF">UFOPK1693_00669</name>
</gene>
<dbReference type="Pfam" id="PF07085">
    <property type="entry name" value="DRTGG"/>
    <property type="match status" value="1"/>
</dbReference>
<keyword evidence="8" id="KW-0808">Transferase</keyword>
<evidence type="ECO:0000259" key="12">
    <source>
        <dbReference type="Pfam" id="PF07085"/>
    </source>
</evidence>
<dbReference type="GO" id="GO:0008959">
    <property type="term" value="F:phosphate acetyltransferase activity"/>
    <property type="evidence" value="ECO:0007669"/>
    <property type="project" value="UniProtKB-EC"/>
</dbReference>
<proteinExistence type="inferred from homology"/>
<dbReference type="Gene3D" id="3.40.50.10750">
    <property type="entry name" value="Isocitrate/Isopropylmalate dehydrogenase-like"/>
    <property type="match status" value="1"/>
</dbReference>
<dbReference type="GO" id="GO:0005737">
    <property type="term" value="C:cytoplasm"/>
    <property type="evidence" value="ECO:0007669"/>
    <property type="project" value="UniProtKB-SubCell"/>
</dbReference>
<evidence type="ECO:0000256" key="9">
    <source>
        <dbReference type="ARBA" id="ARBA00023315"/>
    </source>
</evidence>
<dbReference type="InterPro" id="IPR016475">
    <property type="entry name" value="P-Actrans_bac"/>
</dbReference>
<evidence type="ECO:0000256" key="5">
    <source>
        <dbReference type="ARBA" id="ARBA00012707"/>
    </source>
</evidence>
<dbReference type="PIRSF" id="PIRSF006107">
    <property type="entry name" value="PhpActrans_proteobac"/>
    <property type="match status" value="1"/>
</dbReference>
<dbReference type="GO" id="GO:0006085">
    <property type="term" value="P:acetyl-CoA biosynthetic process"/>
    <property type="evidence" value="ECO:0007669"/>
    <property type="project" value="UniProtKB-UniPathway"/>
</dbReference>
<feature type="domain" description="DRTGG" evidence="12">
    <location>
        <begin position="220"/>
        <end position="331"/>
    </location>
</feature>
<dbReference type="NCBIfam" id="TIGR00651">
    <property type="entry name" value="pta"/>
    <property type="match status" value="1"/>
</dbReference>
<sequence length="701" mass="74867">MARSVYVASVEGHTAKSVLALGMVQALRGNNLRVGIFRSVTPDAENDHVLKLLLSQLGEEISYQDSIGVSYKEVHESPERALAKIITRYRAQAKKFDAMVVIGSDYKDVVGTTELSFNAKVAANMAAPVVMVLSGRQAYSSSEHLGQAAARSVSDLAQMAELSLSEMKNENAKLLAIAVNRAEPSDTQQIHDSLKSLVAPETPVWVLPEDKLLVAPRLKQIQEAVGGKLLFGEPARLETETLDVVVAAMSAEHVLERLKDRAVVVTPGDRTDVIVPLIMADQAETFPTLSGIILNGGFELPDEIQKLIKGMNASIPIISCDLGSFDTTMQVVKTRALLTADDKVKLARANGLITNSLDLLQVARVIEDCVVDAVTPLMFEQDLIERASQTKKTIVLPEGADDRILQAAAEVLQKNIAGLIILGSPSAMQARAKELGLDISKAELMEISSSKHFATCVSEYVKLRSHKGVTEQQARETMQDASYFGTMLVQLGIADGMVSGAMNTTAHTIRPAFEFVKTKEGVSSVSSVFLMALKDRVVVYGDCAVIPEPTEEQLADIAISSAQTAKAFGIEPRVAMLSYSTGESGSGAEVDKVRSATELVRKRSPNLNVEGPIQFDAAVDAAVAAAKLPGSSVAGQATVFVFPDLNTGNNTYKAVQRTSGALAIGPVLQGLRKPVNDLSRGALVPDIVNTIAITAIQAAEL</sequence>
<keyword evidence="7" id="KW-0963">Cytoplasm</keyword>
<dbReference type="PANTHER" id="PTHR43356:SF3">
    <property type="entry name" value="PHOSPHATE ACETYLTRANSFERASE"/>
    <property type="match status" value="1"/>
</dbReference>
<dbReference type="Gene3D" id="3.40.1390.20">
    <property type="entry name" value="HprK N-terminal domain-like"/>
    <property type="match status" value="1"/>
</dbReference>
<evidence type="ECO:0000256" key="8">
    <source>
        <dbReference type="ARBA" id="ARBA00022679"/>
    </source>
</evidence>
<dbReference type="SUPFAM" id="SSF53659">
    <property type="entry name" value="Isocitrate/Isopropylmalate dehydrogenase-like"/>
    <property type="match status" value="1"/>
</dbReference>
<evidence type="ECO:0000256" key="7">
    <source>
        <dbReference type="ARBA" id="ARBA00022490"/>
    </source>
</evidence>
<evidence type="ECO:0000256" key="1">
    <source>
        <dbReference type="ARBA" id="ARBA00004496"/>
    </source>
</evidence>
<accession>A0A6J6E2H7</accession>
<protein>
    <recommendedName>
        <fullName evidence="6">Phosphate acetyltransferase</fullName>
        <ecNumber evidence="5">2.3.1.8</ecNumber>
    </recommendedName>
    <alternativeName>
        <fullName evidence="10">Phosphotransacetylase</fullName>
    </alternativeName>
</protein>
<dbReference type="InterPro" id="IPR004614">
    <property type="entry name" value="P_AcTrfase"/>
</dbReference>
<dbReference type="SUPFAM" id="SSF75138">
    <property type="entry name" value="HprK N-terminal domain-like"/>
    <property type="match status" value="1"/>
</dbReference>
<name>A0A6J6E2H7_9ZZZZ</name>
<dbReference type="EMBL" id="CAEZTO010000007">
    <property type="protein sequence ID" value="CAB4570552.1"/>
    <property type="molecule type" value="Genomic_DNA"/>
</dbReference>
<evidence type="ECO:0000256" key="3">
    <source>
        <dbReference type="ARBA" id="ARBA00008756"/>
    </source>
</evidence>
<dbReference type="InterPro" id="IPR050500">
    <property type="entry name" value="Phos_Acetyltrans/Butyryltrans"/>
</dbReference>
<dbReference type="InterPro" id="IPR027417">
    <property type="entry name" value="P-loop_NTPase"/>
</dbReference>
<comment type="similarity">
    <text evidence="4">In the N-terminal section; belongs to the CobB/CobQ family.</text>
</comment>
<dbReference type="InterPro" id="IPR002505">
    <property type="entry name" value="PTA_PTB"/>
</dbReference>
<organism evidence="13">
    <name type="scientific">freshwater metagenome</name>
    <dbReference type="NCBI Taxonomy" id="449393"/>
    <lineage>
        <taxon>unclassified sequences</taxon>
        <taxon>metagenomes</taxon>
        <taxon>ecological metagenomes</taxon>
    </lineage>
</organism>
<evidence type="ECO:0000259" key="11">
    <source>
        <dbReference type="Pfam" id="PF01515"/>
    </source>
</evidence>